<keyword evidence="2" id="KW-0695">RNA-directed DNA polymerase</keyword>
<dbReference type="GO" id="GO:0003964">
    <property type="term" value="F:RNA-directed DNA polymerase activity"/>
    <property type="evidence" value="ECO:0007669"/>
    <property type="project" value="UniProtKB-KW"/>
</dbReference>
<keyword evidence="2" id="KW-0548">Nucleotidyltransferase</keyword>
<dbReference type="InterPro" id="IPR000477">
    <property type="entry name" value="RT_dom"/>
</dbReference>
<dbReference type="EMBL" id="BGPR01080754">
    <property type="protein sequence ID" value="GBL80151.1"/>
    <property type="molecule type" value="Genomic_DNA"/>
</dbReference>
<comment type="caution">
    <text evidence="2">The sequence shown here is derived from an EMBL/GenBank/DDBJ whole genome shotgun (WGS) entry which is preliminary data.</text>
</comment>
<dbReference type="PANTHER" id="PTHR33332">
    <property type="entry name" value="REVERSE TRANSCRIPTASE DOMAIN-CONTAINING PROTEIN"/>
    <property type="match status" value="1"/>
</dbReference>
<dbReference type="SUPFAM" id="SSF56672">
    <property type="entry name" value="DNA/RNA polymerases"/>
    <property type="match status" value="1"/>
</dbReference>
<dbReference type="OrthoDB" id="8936366at2759"/>
<reference evidence="2 3" key="1">
    <citation type="journal article" date="2019" name="Sci. Rep.">
        <title>Orb-weaving spider Araneus ventricosus genome elucidates the spidroin gene catalogue.</title>
        <authorList>
            <person name="Kono N."/>
            <person name="Nakamura H."/>
            <person name="Ohtoshi R."/>
            <person name="Moran D.A.P."/>
            <person name="Shinohara A."/>
            <person name="Yoshida Y."/>
            <person name="Fujiwara M."/>
            <person name="Mori M."/>
            <person name="Tomita M."/>
            <person name="Arakawa K."/>
        </authorList>
    </citation>
    <scope>NUCLEOTIDE SEQUENCE [LARGE SCALE GENOMIC DNA]</scope>
</reference>
<keyword evidence="3" id="KW-1185">Reference proteome</keyword>
<evidence type="ECO:0000313" key="2">
    <source>
        <dbReference type="EMBL" id="GBL80151.1"/>
    </source>
</evidence>
<name>A0A4Y2AJU2_ARAVE</name>
<proteinExistence type="predicted"/>
<feature type="domain" description="Reverse transcriptase" evidence="1">
    <location>
        <begin position="1"/>
        <end position="218"/>
    </location>
</feature>
<dbReference type="Proteomes" id="UP000499080">
    <property type="component" value="Unassembled WGS sequence"/>
</dbReference>
<protein>
    <submittedName>
        <fullName evidence="2">RNA-directed DNA polymerase from mobile element jockey</fullName>
    </submittedName>
</protein>
<evidence type="ECO:0000313" key="3">
    <source>
        <dbReference type="Proteomes" id="UP000499080"/>
    </source>
</evidence>
<dbReference type="CDD" id="cd01650">
    <property type="entry name" value="RT_nLTR_like"/>
    <property type="match status" value="1"/>
</dbReference>
<dbReference type="Pfam" id="PF00078">
    <property type="entry name" value="RVT_1"/>
    <property type="match status" value="1"/>
</dbReference>
<organism evidence="2 3">
    <name type="scientific">Araneus ventricosus</name>
    <name type="common">Orbweaver spider</name>
    <name type="synonym">Epeira ventricosa</name>
    <dbReference type="NCBI Taxonomy" id="182803"/>
    <lineage>
        <taxon>Eukaryota</taxon>
        <taxon>Metazoa</taxon>
        <taxon>Ecdysozoa</taxon>
        <taxon>Arthropoda</taxon>
        <taxon>Chelicerata</taxon>
        <taxon>Arachnida</taxon>
        <taxon>Araneae</taxon>
        <taxon>Araneomorphae</taxon>
        <taxon>Entelegynae</taxon>
        <taxon>Araneoidea</taxon>
        <taxon>Araneidae</taxon>
        <taxon>Araneus</taxon>
    </lineage>
</organism>
<keyword evidence="2" id="KW-0808">Transferase</keyword>
<accession>A0A4Y2AJU2</accession>
<dbReference type="InterPro" id="IPR043502">
    <property type="entry name" value="DNA/RNA_pol_sf"/>
</dbReference>
<sequence>MQNCYFPRCWKTAVVVPIPKPNSDLSLPQNYRPISLLSCLSKVFESILLRRLNRFLDDNNIIISEQFGFRKKLSTNHQLVRVTELIHDGFEKSETTGALFLDIAKAFDKIWHDGLLLKLMRLGVSAQLIKILRSYLTSRNFQTRSCHLAIFADDTAILTKHKEPLTIITRLQHYISQLQLWLTDWKIKVNPNKCACLLFTRKHYIPSLPSLEIFGQPVPRIFDYKCLGLHLDPKLSFNIHINNAIQNATIASTQLSSLVARWSTLPIKHKILLYKAIIRPVLMYGSQVWGATSLMNIKKLQVFQNKQLMHIVNAPWYVRRKVIHDDLKIEPISEFIKKTSTRFFNKIPQIRNELLQTPVYDPALPSSRKRPRTAMDAVFVNFPRVKRLRADPTPTNLGV</sequence>
<gene>
    <name evidence="2" type="primary">pol_874</name>
    <name evidence="2" type="ORF">AVEN_40092_1</name>
</gene>
<evidence type="ECO:0000259" key="1">
    <source>
        <dbReference type="PROSITE" id="PS50878"/>
    </source>
</evidence>
<dbReference type="AlphaFoldDB" id="A0A4Y2AJU2"/>
<dbReference type="PROSITE" id="PS50878">
    <property type="entry name" value="RT_POL"/>
    <property type="match status" value="1"/>
</dbReference>